<evidence type="ECO:0000313" key="1">
    <source>
        <dbReference type="Ensembl" id="ENSSLUP00000039815.1"/>
    </source>
</evidence>
<dbReference type="GeneTree" id="ENSGT00940000155843"/>
<dbReference type="InterPro" id="IPR035892">
    <property type="entry name" value="C2_domain_sf"/>
</dbReference>
<dbReference type="GO" id="GO:0006887">
    <property type="term" value="P:exocytosis"/>
    <property type="evidence" value="ECO:0007669"/>
    <property type="project" value="TreeGrafter"/>
</dbReference>
<reference evidence="1" key="2">
    <citation type="submission" date="2025-09" db="UniProtKB">
        <authorList>
            <consortium name="Ensembl"/>
        </authorList>
    </citation>
    <scope>IDENTIFICATION</scope>
</reference>
<dbReference type="SUPFAM" id="SSF49562">
    <property type="entry name" value="C2 domain (Calcium/lipid-binding domain, CaLB)"/>
    <property type="match status" value="1"/>
</dbReference>
<dbReference type="Ensembl" id="ENSSLUT00000041106.1">
    <property type="protein sequence ID" value="ENSSLUP00000039815.1"/>
    <property type="gene ID" value="ENSSLUG00000017828.1"/>
</dbReference>
<dbReference type="GO" id="GO:0070382">
    <property type="term" value="C:exocytic vesicle"/>
    <property type="evidence" value="ECO:0007669"/>
    <property type="project" value="TreeGrafter"/>
</dbReference>
<name>A0A8C9ZIX3_SANLU</name>
<proteinExistence type="predicted"/>
<dbReference type="AlphaFoldDB" id="A0A8C9ZIX3"/>
<sequence length="84" mass="9418">MVFSLFCVIMNEQVSGSMSSIHPADFGDVEVHGSIQFAVNYIQKLGEFHIFVVHCRDLAMAETKKNYTDPWTWICQSGTSATLT</sequence>
<dbReference type="PANTHER" id="PTHR45716">
    <property type="entry name" value="BITESIZE, ISOFORM I"/>
    <property type="match status" value="1"/>
</dbReference>
<dbReference type="Gene3D" id="2.60.40.150">
    <property type="entry name" value="C2 domain"/>
    <property type="match status" value="1"/>
</dbReference>
<organism evidence="1 2">
    <name type="scientific">Sander lucioperca</name>
    <name type="common">Pike-perch</name>
    <name type="synonym">Perca lucioperca</name>
    <dbReference type="NCBI Taxonomy" id="283035"/>
    <lineage>
        <taxon>Eukaryota</taxon>
        <taxon>Metazoa</taxon>
        <taxon>Chordata</taxon>
        <taxon>Craniata</taxon>
        <taxon>Vertebrata</taxon>
        <taxon>Euteleostomi</taxon>
        <taxon>Actinopterygii</taxon>
        <taxon>Neopterygii</taxon>
        <taxon>Teleostei</taxon>
        <taxon>Neoteleostei</taxon>
        <taxon>Acanthomorphata</taxon>
        <taxon>Eupercaria</taxon>
        <taxon>Perciformes</taxon>
        <taxon>Percoidei</taxon>
        <taxon>Percidae</taxon>
        <taxon>Luciopercinae</taxon>
        <taxon>Sander</taxon>
    </lineage>
</organism>
<reference evidence="1" key="1">
    <citation type="submission" date="2025-08" db="UniProtKB">
        <authorList>
            <consortium name="Ensembl"/>
        </authorList>
    </citation>
    <scope>IDENTIFICATION</scope>
</reference>
<dbReference type="Proteomes" id="UP000694568">
    <property type="component" value="Unplaced"/>
</dbReference>
<dbReference type="PANTHER" id="PTHR45716:SF5">
    <property type="entry name" value="SYNAPTOTAGMIN-LIKE PROTEIN 2"/>
    <property type="match status" value="1"/>
</dbReference>
<dbReference type="GO" id="GO:0005886">
    <property type="term" value="C:plasma membrane"/>
    <property type="evidence" value="ECO:0007669"/>
    <property type="project" value="TreeGrafter"/>
</dbReference>
<dbReference type="GO" id="GO:0042043">
    <property type="term" value="F:neurexin family protein binding"/>
    <property type="evidence" value="ECO:0007669"/>
    <property type="project" value="TreeGrafter"/>
</dbReference>
<evidence type="ECO:0000313" key="2">
    <source>
        <dbReference type="Proteomes" id="UP000694568"/>
    </source>
</evidence>
<protein>
    <submittedName>
        <fullName evidence="1">Uncharacterized protein</fullName>
    </submittedName>
</protein>
<accession>A0A8C9ZIX3</accession>
<keyword evidence="2" id="KW-1185">Reference proteome</keyword>